<organism evidence="3 4">
    <name type="scientific">Exocentrus adspersus</name>
    <dbReference type="NCBI Taxonomy" id="1586481"/>
    <lineage>
        <taxon>Eukaryota</taxon>
        <taxon>Metazoa</taxon>
        <taxon>Ecdysozoa</taxon>
        <taxon>Arthropoda</taxon>
        <taxon>Hexapoda</taxon>
        <taxon>Insecta</taxon>
        <taxon>Pterygota</taxon>
        <taxon>Neoptera</taxon>
        <taxon>Endopterygota</taxon>
        <taxon>Coleoptera</taxon>
        <taxon>Polyphaga</taxon>
        <taxon>Cucujiformia</taxon>
        <taxon>Chrysomeloidea</taxon>
        <taxon>Cerambycidae</taxon>
        <taxon>Lamiinae</taxon>
        <taxon>Acanthocinini</taxon>
        <taxon>Exocentrus</taxon>
    </lineage>
</organism>
<keyword evidence="4" id="KW-1185">Reference proteome</keyword>
<dbReference type="InterPro" id="IPR029205">
    <property type="entry name" value="Clathrin-bd"/>
</dbReference>
<feature type="domain" description="Aftiphilin clathrin-binding box" evidence="2">
    <location>
        <begin position="472"/>
        <end position="540"/>
    </location>
</feature>
<evidence type="ECO:0000259" key="2">
    <source>
        <dbReference type="Pfam" id="PF15045"/>
    </source>
</evidence>
<feature type="compositionally biased region" description="Low complexity" evidence="1">
    <location>
        <begin position="1"/>
        <end position="11"/>
    </location>
</feature>
<accession>A0AAV8WBY7</accession>
<feature type="compositionally biased region" description="Basic and acidic residues" evidence="1">
    <location>
        <begin position="290"/>
        <end position="300"/>
    </location>
</feature>
<feature type="compositionally biased region" description="Acidic residues" evidence="1">
    <location>
        <begin position="19"/>
        <end position="28"/>
    </location>
</feature>
<evidence type="ECO:0000256" key="1">
    <source>
        <dbReference type="SAM" id="MobiDB-lite"/>
    </source>
</evidence>
<dbReference type="Pfam" id="PF15045">
    <property type="entry name" value="Clathrin_bdg"/>
    <property type="match status" value="1"/>
</dbReference>
<gene>
    <name evidence="3" type="ORF">NQ315_006881</name>
</gene>
<dbReference type="GO" id="GO:0032588">
    <property type="term" value="C:trans-Golgi network membrane"/>
    <property type="evidence" value="ECO:0007669"/>
    <property type="project" value="InterPro"/>
</dbReference>
<evidence type="ECO:0000313" key="3">
    <source>
        <dbReference type="EMBL" id="KAJ8924099.1"/>
    </source>
</evidence>
<dbReference type="GO" id="GO:0030121">
    <property type="term" value="C:AP-1 adaptor complex"/>
    <property type="evidence" value="ECO:0007669"/>
    <property type="project" value="TreeGrafter"/>
</dbReference>
<evidence type="ECO:0000313" key="4">
    <source>
        <dbReference type="Proteomes" id="UP001159042"/>
    </source>
</evidence>
<feature type="region of interest" description="Disordered" evidence="1">
    <location>
        <begin position="288"/>
        <end position="312"/>
    </location>
</feature>
<name>A0AAV8WBY7_9CUCU</name>
<proteinExistence type="predicted"/>
<feature type="region of interest" description="Disordered" evidence="1">
    <location>
        <begin position="993"/>
        <end position="1015"/>
    </location>
</feature>
<protein>
    <recommendedName>
        <fullName evidence="2">Aftiphilin clathrin-binding box domain-containing protein</fullName>
    </recommendedName>
</protein>
<feature type="region of interest" description="Disordered" evidence="1">
    <location>
        <begin position="1"/>
        <end position="70"/>
    </location>
</feature>
<dbReference type="EMBL" id="JANEYG010000003">
    <property type="protein sequence ID" value="KAJ8924099.1"/>
    <property type="molecule type" value="Genomic_DNA"/>
</dbReference>
<feature type="compositionally biased region" description="Low complexity" evidence="1">
    <location>
        <begin position="541"/>
        <end position="560"/>
    </location>
</feature>
<comment type="caution">
    <text evidence="3">The sequence shown here is derived from an EMBL/GenBank/DDBJ whole genome shotgun (WGS) entry which is preliminary data.</text>
</comment>
<sequence>MSNIIPPLLSNTPPPPPSPEDEDDDEFGDFTGANDLSYGCDNLSLPPSPDHSPKSVPIPNGLDINRNSDKNKVTHNVLGSEKDFQDKRKDGQGLENFIEHIQENVVELSKDTMNDTAYKQDSIPNSGLDFNLKNGYNTTLIRDENDKTPSINEIKRKEDIIDEDTEYKQVTTQIEEMCEDSGCIVVDEFQEHSVFNSDSDNVLTNLACSIENSINLEKSCVEVEDACNGLDVDNVKVEEVLLPECSTKFEKIAASEESNEPICIEENDLSFNEKCSIKRLEADTINNFETSHRGDSEHENTLQSDMEASKGQDDEFGDFAEFASTVEEQRHEFVTGNSLADSNYCEEIEILEEIQNVESVDDSFAEFPVNTTTAKASDSNTFDDDFDDFCEFTSTNLEDMHQEEMQASSTTSGDDFGNFANFSQAVEEPTFLLLNDKEALEKCASVLKEIFPSLDNVEEDFEFIDTESNDFIFNELKDITETNALTYQWSKSASQNTLLKALSIDARNILYGASWNSSMPRFAANLGLAPLEPIKSEMPTSVLKSSPSTSSQPSNSDIPSAQFDWNGSGLVNPLDSVTKESTEPPQTGECATSELPAVQSMLQPQVVATSKKIPSKSDLEINPPDEIIDDFDDFTSYQDPVVTPTNNWSSVVPLRETYISNEAKELPLDITNWLQPTIVTPELPRKDLDIGDEELPNVNTPEFTRKQVMLDEDEEFDDFQMVRPGTVSPKNSLKVEQSMPSDCLHPIEPVNKEIALSPNIDFTRFSISEDKIKVETVTNFANTVEEKNQITDEDDEFTEFHCSVPNPQVVKPTIPILEPLKPVPVYPSPAVSTTTPAQINWPDPGITDEEIKKFEMVFKPQEFVRNDTKIEGIKKVSKETSFDDEEWSDFVSVQKPSPVHKIQLLEKERTSSPDLPLSVLNLGNIQPAKPPIPVITPHGLIQTKLSSNNPVNLSPKTQLKNNLTFQKPQVHPSIISNQFASQIYNFNTASVNQSKSSTMQRQNASSSLQSLDDDDDWSDFISSPLPQNTANGYQQNWQHTPTYNQPSWANPSPNIITNPGHLMQSGSDINKKVSAFPVNSKKSTVPSISLPELEFIAPKGRTSSSKRK</sequence>
<feature type="compositionally biased region" description="Polar residues" evidence="1">
    <location>
        <begin position="993"/>
        <end position="1004"/>
    </location>
</feature>
<dbReference type="PANTHER" id="PTHR16156:SF10">
    <property type="entry name" value="AFTIPHILIN-RELATED"/>
    <property type="match status" value="1"/>
</dbReference>
<dbReference type="Proteomes" id="UP001159042">
    <property type="component" value="Unassembled WGS sequence"/>
</dbReference>
<dbReference type="GO" id="GO:0030276">
    <property type="term" value="F:clathrin binding"/>
    <property type="evidence" value="ECO:0007669"/>
    <property type="project" value="InterPro"/>
</dbReference>
<dbReference type="AlphaFoldDB" id="A0AAV8WBY7"/>
<dbReference type="PANTHER" id="PTHR16156">
    <property type="entry name" value="AFTIPHILIN A-RELATED"/>
    <property type="match status" value="1"/>
</dbReference>
<reference evidence="3 4" key="1">
    <citation type="journal article" date="2023" name="Insect Mol. Biol.">
        <title>Genome sequencing provides insights into the evolution of gene families encoding plant cell wall-degrading enzymes in longhorned beetles.</title>
        <authorList>
            <person name="Shin N.R."/>
            <person name="Okamura Y."/>
            <person name="Kirsch R."/>
            <person name="Pauchet Y."/>
        </authorList>
    </citation>
    <scope>NUCLEOTIDE SEQUENCE [LARGE SCALE GENOMIC DNA]</scope>
    <source>
        <strain evidence="3">EAD_L_NR</strain>
    </source>
</reference>
<feature type="region of interest" description="Disordered" evidence="1">
    <location>
        <begin position="539"/>
        <end position="563"/>
    </location>
</feature>
<dbReference type="InterPro" id="IPR046359">
    <property type="entry name" value="Aftin-like"/>
</dbReference>